<feature type="domain" description="EF-hand" evidence="3">
    <location>
        <begin position="313"/>
        <end position="348"/>
    </location>
</feature>
<organism evidence="4 5">
    <name type="scientific">Tritrichomonas foetus</name>
    <dbReference type="NCBI Taxonomy" id="1144522"/>
    <lineage>
        <taxon>Eukaryota</taxon>
        <taxon>Metamonada</taxon>
        <taxon>Parabasalia</taxon>
        <taxon>Tritrichomonadida</taxon>
        <taxon>Tritrichomonadidae</taxon>
        <taxon>Tritrichomonas</taxon>
    </lineage>
</organism>
<dbReference type="Gene3D" id="1.10.238.10">
    <property type="entry name" value="EF-hand"/>
    <property type="match status" value="1"/>
</dbReference>
<dbReference type="PANTHER" id="PTHR12085">
    <property type="entry name" value="SERINE/THREONINE-PROTEIN PHOSPHATASE 2A REGULATORY SUBUNIT B'' SUBUNIT GAMMA"/>
    <property type="match status" value="1"/>
</dbReference>
<dbReference type="InterPro" id="IPR002048">
    <property type="entry name" value="EF_hand_dom"/>
</dbReference>
<gene>
    <name evidence="4" type="ORF">TRFO_26316</name>
</gene>
<accession>A0A1J4K7Z9</accession>
<dbReference type="InterPro" id="IPR011992">
    <property type="entry name" value="EF-hand-dom_pair"/>
</dbReference>
<dbReference type="VEuPathDB" id="TrichDB:TRFO_26316"/>
<evidence type="ECO:0000256" key="1">
    <source>
        <dbReference type="ARBA" id="ARBA00004496"/>
    </source>
</evidence>
<dbReference type="GeneID" id="94839578"/>
<protein>
    <recommendedName>
        <fullName evidence="3">EF-hand domain-containing protein</fullName>
    </recommendedName>
</protein>
<name>A0A1J4K7Z9_9EUKA</name>
<evidence type="ECO:0000313" key="5">
    <source>
        <dbReference type="Proteomes" id="UP000179807"/>
    </source>
</evidence>
<dbReference type="GO" id="GO:0005509">
    <property type="term" value="F:calcium ion binding"/>
    <property type="evidence" value="ECO:0007669"/>
    <property type="project" value="InterPro"/>
</dbReference>
<dbReference type="SUPFAM" id="SSF47473">
    <property type="entry name" value="EF-hand"/>
    <property type="match status" value="1"/>
</dbReference>
<comment type="caution">
    <text evidence="4">The sequence shown here is derived from an EMBL/GenBank/DDBJ whole genome shotgun (WGS) entry which is preliminary data.</text>
</comment>
<dbReference type="RefSeq" id="XP_068358950.1">
    <property type="nucleotide sequence ID" value="XM_068504874.1"/>
</dbReference>
<dbReference type="GO" id="GO:0035303">
    <property type="term" value="P:regulation of dephosphorylation"/>
    <property type="evidence" value="ECO:0007669"/>
    <property type="project" value="InterPro"/>
</dbReference>
<dbReference type="PROSITE" id="PS50222">
    <property type="entry name" value="EF_HAND_2"/>
    <property type="match status" value="1"/>
</dbReference>
<dbReference type="GO" id="GO:0005737">
    <property type="term" value="C:cytoplasm"/>
    <property type="evidence" value="ECO:0007669"/>
    <property type="project" value="UniProtKB-SubCell"/>
</dbReference>
<reference evidence="4" key="1">
    <citation type="submission" date="2016-10" db="EMBL/GenBank/DDBJ databases">
        <authorList>
            <person name="Benchimol M."/>
            <person name="Almeida L.G."/>
            <person name="Vasconcelos A.T."/>
            <person name="Perreira-Neves A."/>
            <person name="Rosa I.A."/>
            <person name="Tasca T."/>
            <person name="Bogo M.R."/>
            <person name="de Souza W."/>
        </authorList>
    </citation>
    <scope>NUCLEOTIDE SEQUENCE [LARGE SCALE GENOMIC DNA]</scope>
    <source>
        <strain evidence="4">K</strain>
    </source>
</reference>
<dbReference type="EMBL" id="MLAK01000745">
    <property type="protein sequence ID" value="OHT05814.1"/>
    <property type="molecule type" value="Genomic_DNA"/>
</dbReference>
<dbReference type="InterPro" id="IPR039865">
    <property type="entry name" value="PPP2R3C"/>
</dbReference>
<dbReference type="AlphaFoldDB" id="A0A1J4K7Z9"/>
<evidence type="ECO:0000256" key="2">
    <source>
        <dbReference type="ARBA" id="ARBA00022490"/>
    </source>
</evidence>
<keyword evidence="5" id="KW-1185">Reference proteome</keyword>
<keyword evidence="2" id="KW-0963">Cytoplasm</keyword>
<evidence type="ECO:0000313" key="4">
    <source>
        <dbReference type="EMBL" id="OHT05814.1"/>
    </source>
</evidence>
<proteinExistence type="predicted"/>
<dbReference type="GO" id="GO:0000226">
    <property type="term" value="P:microtubule cytoskeleton organization"/>
    <property type="evidence" value="ECO:0007669"/>
    <property type="project" value="TreeGrafter"/>
</dbReference>
<dbReference type="PANTHER" id="PTHR12085:SF3">
    <property type="entry name" value="SERINE_THREONINE-PROTEIN PHOSPHATASE 2A REGULATORY SUBUNIT B'' SUBUNIT GAMMA"/>
    <property type="match status" value="1"/>
</dbReference>
<dbReference type="GO" id="GO:0005819">
    <property type="term" value="C:spindle"/>
    <property type="evidence" value="ECO:0007669"/>
    <property type="project" value="TreeGrafter"/>
</dbReference>
<dbReference type="OrthoDB" id="10265007at2759"/>
<sequence length="408" mass="48269">MNAFQAQYYKEQKNEIYSTLLFQKDIEVAKEFQKIRPSSKITIPIFSNKFSFFSNNEINSLNIKNKLQKNNFKTLSQSQLDKISRILDYPNKSKIGVENIDFNCIAQDIDSHDQIISKKVIKQFTKKSYFDSKNYIDFIRHKSLHDQAFFRFLEIDPTTVDSISVDTFRCFLESYSSNIKSLERLNDDLDYFQEYYFEIVTTIFIFHLCHLKNSIIPIASLFTSNLLLQYMNMDYFPKKKNELSLKLIIDYYSLFVKLADGSELLYQRHIKTIKNVTFTDVFLESLFEELQLYEGGLDMTLFITLILALNNMTNEVGTDYFFTIIDIDKKGYISQYDILYFYKGMIQEIELLEHDFDSFYAKLLDIAKCNEKVITKDVLVQSKTQDAFFKMLFDINTFKELEDIEDDN</sequence>
<dbReference type="GO" id="GO:0030865">
    <property type="term" value="P:cortical cytoskeleton organization"/>
    <property type="evidence" value="ECO:0007669"/>
    <property type="project" value="TreeGrafter"/>
</dbReference>
<dbReference type="Proteomes" id="UP000179807">
    <property type="component" value="Unassembled WGS sequence"/>
</dbReference>
<evidence type="ECO:0000259" key="3">
    <source>
        <dbReference type="PROSITE" id="PS50222"/>
    </source>
</evidence>
<comment type="subcellular location">
    <subcellularLocation>
        <location evidence="1">Cytoplasm</location>
    </subcellularLocation>
</comment>